<dbReference type="EMBL" id="UOGA01000134">
    <property type="protein sequence ID" value="VAX18740.1"/>
    <property type="molecule type" value="Genomic_DNA"/>
</dbReference>
<reference evidence="7" key="1">
    <citation type="submission" date="2018-06" db="EMBL/GenBank/DDBJ databases">
        <authorList>
            <person name="Zhirakovskaya E."/>
        </authorList>
    </citation>
    <scope>NUCLEOTIDE SEQUENCE</scope>
</reference>
<dbReference type="SUPFAM" id="SSF52833">
    <property type="entry name" value="Thioredoxin-like"/>
    <property type="match status" value="1"/>
</dbReference>
<dbReference type="PANTHER" id="PTHR13887:SF14">
    <property type="entry name" value="DISULFIDE BOND FORMATION PROTEIN D"/>
    <property type="match status" value="1"/>
</dbReference>
<comment type="similarity">
    <text evidence="1">Belongs to the thioredoxin family. DsbA subfamily.</text>
</comment>
<accession>A0A3B1C795</accession>
<feature type="domain" description="Thioredoxin" evidence="6">
    <location>
        <begin position="10"/>
        <end position="242"/>
    </location>
</feature>
<dbReference type="InterPro" id="IPR012336">
    <property type="entry name" value="Thioredoxin-like_fold"/>
</dbReference>
<organism evidence="7">
    <name type="scientific">hydrothermal vent metagenome</name>
    <dbReference type="NCBI Taxonomy" id="652676"/>
    <lineage>
        <taxon>unclassified sequences</taxon>
        <taxon>metagenomes</taxon>
        <taxon>ecological metagenomes</taxon>
    </lineage>
</organism>
<proteinExistence type="inferred from homology"/>
<gene>
    <name evidence="7" type="ORF">MNBD_NITROSPINAE04-233</name>
</gene>
<evidence type="ECO:0000256" key="1">
    <source>
        <dbReference type="ARBA" id="ARBA00005791"/>
    </source>
</evidence>
<evidence type="ECO:0000256" key="5">
    <source>
        <dbReference type="ARBA" id="ARBA00023284"/>
    </source>
</evidence>
<dbReference type="InterPro" id="IPR013766">
    <property type="entry name" value="Thioredoxin_domain"/>
</dbReference>
<dbReference type="PROSITE" id="PS51352">
    <property type="entry name" value="THIOREDOXIN_2"/>
    <property type="match status" value="1"/>
</dbReference>
<name>A0A3B1C795_9ZZZZ</name>
<protein>
    <submittedName>
        <fullName evidence="7">Periplasmic thiol:disulfide interchange protein DsbA</fullName>
    </submittedName>
</protein>
<evidence type="ECO:0000256" key="2">
    <source>
        <dbReference type="ARBA" id="ARBA00022729"/>
    </source>
</evidence>
<dbReference type="Gene3D" id="3.40.30.10">
    <property type="entry name" value="Glutaredoxin"/>
    <property type="match status" value="1"/>
</dbReference>
<dbReference type="GO" id="GO:0016491">
    <property type="term" value="F:oxidoreductase activity"/>
    <property type="evidence" value="ECO:0007669"/>
    <property type="project" value="UniProtKB-KW"/>
</dbReference>
<keyword evidence="4" id="KW-1015">Disulfide bond</keyword>
<evidence type="ECO:0000313" key="7">
    <source>
        <dbReference type="EMBL" id="VAX18740.1"/>
    </source>
</evidence>
<dbReference type="Pfam" id="PF13462">
    <property type="entry name" value="Thioredoxin_4"/>
    <property type="match status" value="1"/>
</dbReference>
<sequence>MFKYFLFFALSLFMAAPSFAADKKEIEGIIKNYIETHPEVIDNAMQKYYMAKRKEQEDAQFRQSLKNRLDVPVDGSPVKGVLNAPVTVVEFSDFQCPYCARSVAIIGALGKKYGDKVRFVFKHYPLERIHPVARSAAKAAMAAGEQGKFWQFHDTLMAKQTEWKKGDANKHYARYAKQLGMDEGKFIKDLKTPAYDKKINSDIALGKKLGVQSTPTFFVNGVMVRGARDVGYFSRVIDYLLAEKNKAKAK</sequence>
<keyword evidence="5" id="KW-0676">Redox-active center</keyword>
<dbReference type="AlphaFoldDB" id="A0A3B1C795"/>
<evidence type="ECO:0000256" key="4">
    <source>
        <dbReference type="ARBA" id="ARBA00023157"/>
    </source>
</evidence>
<dbReference type="InterPro" id="IPR036249">
    <property type="entry name" value="Thioredoxin-like_sf"/>
</dbReference>
<evidence type="ECO:0000259" key="6">
    <source>
        <dbReference type="PROSITE" id="PS51352"/>
    </source>
</evidence>
<keyword evidence="3" id="KW-0560">Oxidoreductase</keyword>
<keyword evidence="2" id="KW-0732">Signal</keyword>
<evidence type="ECO:0000256" key="3">
    <source>
        <dbReference type="ARBA" id="ARBA00023002"/>
    </source>
</evidence>
<dbReference type="PANTHER" id="PTHR13887">
    <property type="entry name" value="GLUTATHIONE S-TRANSFERASE KAPPA"/>
    <property type="match status" value="1"/>
</dbReference>